<evidence type="ECO:0000259" key="2">
    <source>
        <dbReference type="Pfam" id="PF02557"/>
    </source>
</evidence>
<name>A0ABW6KD28_9BACI</name>
<dbReference type="InterPro" id="IPR058193">
    <property type="entry name" value="VanY/YodJ_core_dom"/>
</dbReference>
<accession>A0ABW6KD28</accession>
<dbReference type="CDD" id="cd14852">
    <property type="entry name" value="LD-carboxypeptidase"/>
    <property type="match status" value="1"/>
</dbReference>
<keyword evidence="3" id="KW-0121">Carboxypeptidase</keyword>
<feature type="region of interest" description="Disordered" evidence="1">
    <location>
        <begin position="35"/>
        <end position="69"/>
    </location>
</feature>
<feature type="domain" description="D-alanyl-D-alanine carboxypeptidase-like core" evidence="2">
    <location>
        <begin position="139"/>
        <end position="266"/>
    </location>
</feature>
<dbReference type="Gene3D" id="3.30.1380.10">
    <property type="match status" value="1"/>
</dbReference>
<keyword evidence="3" id="KW-0378">Hydrolase</keyword>
<dbReference type="GO" id="GO:0004180">
    <property type="term" value="F:carboxypeptidase activity"/>
    <property type="evidence" value="ECO:0007669"/>
    <property type="project" value="UniProtKB-KW"/>
</dbReference>
<gene>
    <name evidence="3" type="ORF">ACFYKX_15855</name>
</gene>
<dbReference type="RefSeq" id="WP_389362039.1">
    <property type="nucleotide sequence ID" value="NZ_JBIACK010000008.1"/>
</dbReference>
<dbReference type="EMBL" id="JBIACK010000008">
    <property type="protein sequence ID" value="MFE8702072.1"/>
    <property type="molecule type" value="Genomic_DNA"/>
</dbReference>
<reference evidence="3 4" key="1">
    <citation type="submission" date="2024-08" db="EMBL/GenBank/DDBJ databases">
        <title>Two novel Cytobacillus novel species.</title>
        <authorList>
            <person name="Liu G."/>
        </authorList>
    </citation>
    <scope>NUCLEOTIDE SEQUENCE [LARGE SCALE GENOMIC DNA]</scope>
    <source>
        <strain evidence="3 4">FJAT-54145</strain>
    </source>
</reference>
<dbReference type="Pfam" id="PF02557">
    <property type="entry name" value="VanY"/>
    <property type="match status" value="1"/>
</dbReference>
<dbReference type="SUPFAM" id="SSF55166">
    <property type="entry name" value="Hedgehog/DD-peptidase"/>
    <property type="match status" value="1"/>
</dbReference>
<dbReference type="PANTHER" id="PTHR34385:SF1">
    <property type="entry name" value="PEPTIDOGLYCAN L-ALANYL-D-GLUTAMATE ENDOPEPTIDASE CWLK"/>
    <property type="match status" value="1"/>
</dbReference>
<keyword evidence="3" id="KW-0645">Protease</keyword>
<evidence type="ECO:0000313" key="3">
    <source>
        <dbReference type="EMBL" id="MFE8702072.1"/>
    </source>
</evidence>
<dbReference type="InterPro" id="IPR003709">
    <property type="entry name" value="VanY-like_core_dom"/>
</dbReference>
<comment type="caution">
    <text evidence="3">The sequence shown here is derived from an EMBL/GenBank/DDBJ whole genome shotgun (WGS) entry which is preliminary data.</text>
</comment>
<protein>
    <submittedName>
        <fullName evidence="3">D-alanyl-D-alanine carboxypeptidase family protein</fullName>
    </submittedName>
</protein>
<dbReference type="PANTHER" id="PTHR34385">
    <property type="entry name" value="D-ALANYL-D-ALANINE CARBOXYPEPTIDASE"/>
    <property type="match status" value="1"/>
</dbReference>
<keyword evidence="4" id="KW-1185">Reference proteome</keyword>
<dbReference type="Proteomes" id="UP001601059">
    <property type="component" value="Unassembled WGS sequence"/>
</dbReference>
<organism evidence="3 4">
    <name type="scientific">Cytobacillus spartinae</name>
    <dbReference type="NCBI Taxonomy" id="3299023"/>
    <lineage>
        <taxon>Bacteria</taxon>
        <taxon>Bacillati</taxon>
        <taxon>Bacillota</taxon>
        <taxon>Bacilli</taxon>
        <taxon>Bacillales</taxon>
        <taxon>Bacillaceae</taxon>
        <taxon>Cytobacillus</taxon>
    </lineage>
</organism>
<dbReference type="InterPro" id="IPR009045">
    <property type="entry name" value="Zn_M74/Hedgehog-like"/>
</dbReference>
<proteinExistence type="predicted"/>
<dbReference type="InterPro" id="IPR052179">
    <property type="entry name" value="DD-CPase-like"/>
</dbReference>
<sequence length="290" mass="32521">MKKVYLLLFIIVLLLSGCSQLQPYIEKIPFLGESDSNAVERNDPQDATDTTDNNELDQDTQNQEESTDSDIVEEDVLTLESQYFNEVVQVDGKNIIQNPLNVLALVNKEFSLPSDYAPKDLVRPNVPFSFGDMGVEKSFVRKEAAGALERLFALAKKDGIELFAVSGYRSFERQAMLYDAEVKKSGEEAAQQVVAIPGNSEHQSGLAMDISSRSVGLALTEEFGETVEGKWLAANAHKFGYVLRYPKGKESITGYQYEPWHFRYIGVEAAQIIYEKGMTLEEYFSIVKKI</sequence>
<evidence type="ECO:0000256" key="1">
    <source>
        <dbReference type="SAM" id="MobiDB-lite"/>
    </source>
</evidence>
<dbReference type="PROSITE" id="PS51257">
    <property type="entry name" value="PROKAR_LIPOPROTEIN"/>
    <property type="match status" value="1"/>
</dbReference>
<evidence type="ECO:0000313" key="4">
    <source>
        <dbReference type="Proteomes" id="UP001601059"/>
    </source>
</evidence>